<accession>A0A819QX06</accession>
<dbReference type="Gene3D" id="3.80.10.10">
    <property type="entry name" value="Ribonuclease Inhibitor"/>
    <property type="match status" value="1"/>
</dbReference>
<gene>
    <name evidence="2" type="ORF">FNK824_LOCUS27659</name>
    <name evidence="1" type="ORF">SEV965_LOCUS30950</name>
</gene>
<organism evidence="2 3">
    <name type="scientific">Rotaria sordida</name>
    <dbReference type="NCBI Taxonomy" id="392033"/>
    <lineage>
        <taxon>Eukaryota</taxon>
        <taxon>Metazoa</taxon>
        <taxon>Spiralia</taxon>
        <taxon>Gnathifera</taxon>
        <taxon>Rotifera</taxon>
        <taxon>Eurotatoria</taxon>
        <taxon>Bdelloidea</taxon>
        <taxon>Philodinida</taxon>
        <taxon>Philodinidae</taxon>
        <taxon>Rotaria</taxon>
    </lineage>
</organism>
<dbReference type="InterPro" id="IPR032675">
    <property type="entry name" value="LRR_dom_sf"/>
</dbReference>
<dbReference type="Proteomes" id="UP000663889">
    <property type="component" value="Unassembled WGS sequence"/>
</dbReference>
<protein>
    <recommendedName>
        <fullName evidence="4">F-box domain-containing protein</fullName>
    </recommendedName>
</protein>
<comment type="caution">
    <text evidence="2">The sequence shown here is derived from an EMBL/GenBank/DDBJ whole genome shotgun (WGS) entry which is preliminary data.</text>
</comment>
<evidence type="ECO:0000313" key="1">
    <source>
        <dbReference type="EMBL" id="CAF1391408.1"/>
    </source>
</evidence>
<proteinExistence type="predicted"/>
<evidence type="ECO:0000313" key="3">
    <source>
        <dbReference type="Proteomes" id="UP000663874"/>
    </source>
</evidence>
<dbReference type="AlphaFoldDB" id="A0A819QX06"/>
<dbReference type="EMBL" id="CAJOBE010007269">
    <property type="protein sequence ID" value="CAF4031278.1"/>
    <property type="molecule type" value="Genomic_DNA"/>
</dbReference>
<sequence>MQNKCPRCKEKLEIMKLESLVNELILELFEFFNAIQLLRAFHGLNSRFDTLLDVHFRAYSLDFRSVSKHDFDIFCQQQLPSLIDRVASICLSDDDETPNLPDHFLSYNLTINIFTNLRSLALYGLHSTITVQKFILDCRKLPCLTHLKVTDCRFKVQKEFIRFINTVWHLTKLIHCHFDNIFESTIRFIEPKEPSLSIEHFSITNTTCQLNGLTRLLKQTPHLRRLYVSIAPNDDNDDERMQVIHSSITTMTLLFHHSIEKMTNFLKIIPNLLRLTIDTTNIYLNGQQWQQIIVNQLQKLKIFRFRMIFSFPVNNSDNNNNIEKQIDLLLDTFRTPFWLDEHHWFVRCDWNPQTIDNISLYTVPYAFDTLSIHHSTQSKWTCPNDSNYWSYNRVQHFWYQNDLFQDLNVFLARFPNIHHLRIRLPVNDNFWSVIPTLHRLTSLDLSLRQSRTINQINALLDRTPHIYSLTIEPSLFSRIATLENFNKSIRRLNFFELSGSYFDNVQCSLLVNSSLGHQCEVLVIGVEHRSNAYFLITHMSNLRVLIFRCRDDKWHENGSSSARDELLSWLKNRLPSTYSISRNVKIAFKIRVWK</sequence>
<dbReference type="SUPFAM" id="SSF52047">
    <property type="entry name" value="RNI-like"/>
    <property type="match status" value="1"/>
</dbReference>
<evidence type="ECO:0000313" key="2">
    <source>
        <dbReference type="EMBL" id="CAF4031278.1"/>
    </source>
</evidence>
<dbReference type="Proteomes" id="UP000663874">
    <property type="component" value="Unassembled WGS sequence"/>
</dbReference>
<dbReference type="EMBL" id="CAJNOU010003450">
    <property type="protein sequence ID" value="CAF1391408.1"/>
    <property type="molecule type" value="Genomic_DNA"/>
</dbReference>
<name>A0A819QX06_9BILA</name>
<reference evidence="2" key="1">
    <citation type="submission" date="2021-02" db="EMBL/GenBank/DDBJ databases">
        <authorList>
            <person name="Nowell W R."/>
        </authorList>
    </citation>
    <scope>NUCLEOTIDE SEQUENCE</scope>
</reference>
<evidence type="ECO:0008006" key="4">
    <source>
        <dbReference type="Google" id="ProtNLM"/>
    </source>
</evidence>